<dbReference type="PANTHER" id="PTHR12526:SF630">
    <property type="entry name" value="GLYCOSYLTRANSFERASE"/>
    <property type="match status" value="1"/>
</dbReference>
<accession>A0ABY5WIH5</accession>
<dbReference type="PANTHER" id="PTHR12526">
    <property type="entry name" value="GLYCOSYLTRANSFERASE"/>
    <property type="match status" value="1"/>
</dbReference>
<dbReference type="Pfam" id="PF13439">
    <property type="entry name" value="Glyco_transf_4"/>
    <property type="match status" value="1"/>
</dbReference>
<reference evidence="2" key="1">
    <citation type="submission" date="2021-08" db="EMBL/GenBank/DDBJ databases">
        <authorList>
            <person name="Nwanade C."/>
            <person name="Wang M."/>
            <person name="Masoudi A."/>
            <person name="Yu Z."/>
            <person name="Liu J."/>
        </authorList>
    </citation>
    <scope>NUCLEOTIDE SEQUENCE</scope>
    <source>
        <strain evidence="2">S166</strain>
    </source>
</reference>
<dbReference type="Gene3D" id="3.40.50.2000">
    <property type="entry name" value="Glycogen Phosphorylase B"/>
    <property type="match status" value="2"/>
</dbReference>
<dbReference type="EMBL" id="CP081051">
    <property type="protein sequence ID" value="UWQ41240.1"/>
    <property type="molecule type" value="Genomic_DNA"/>
</dbReference>
<feature type="domain" description="Glycosyltransferase subfamily 4-like N-terminal" evidence="1">
    <location>
        <begin position="13"/>
        <end position="169"/>
    </location>
</feature>
<keyword evidence="2" id="KW-0808">Transferase</keyword>
<dbReference type="RefSeq" id="WP_259964404.1">
    <property type="nucleotide sequence ID" value="NZ_CP081051.1"/>
</dbReference>
<dbReference type="Proteomes" id="UP001058514">
    <property type="component" value="Chromosome"/>
</dbReference>
<dbReference type="GO" id="GO:0016757">
    <property type="term" value="F:glycosyltransferase activity"/>
    <property type="evidence" value="ECO:0007669"/>
    <property type="project" value="UniProtKB-KW"/>
</dbReference>
<dbReference type="SUPFAM" id="SSF53756">
    <property type="entry name" value="UDP-Glycosyltransferase/glycogen phosphorylase"/>
    <property type="match status" value="1"/>
</dbReference>
<proteinExistence type="predicted"/>
<protein>
    <submittedName>
        <fullName evidence="2">Glycosyltransferase</fullName>
        <ecNumber evidence="2">2.4.-.-</ecNumber>
    </submittedName>
</protein>
<dbReference type="EC" id="2.4.-.-" evidence="2"/>
<dbReference type="Pfam" id="PF13692">
    <property type="entry name" value="Glyco_trans_1_4"/>
    <property type="match status" value="1"/>
</dbReference>
<evidence type="ECO:0000259" key="1">
    <source>
        <dbReference type="Pfam" id="PF13439"/>
    </source>
</evidence>
<keyword evidence="3" id="KW-1185">Reference proteome</keyword>
<evidence type="ECO:0000313" key="3">
    <source>
        <dbReference type="Proteomes" id="UP001058514"/>
    </source>
</evidence>
<dbReference type="InterPro" id="IPR028098">
    <property type="entry name" value="Glyco_trans_4-like_N"/>
</dbReference>
<name>A0ABY5WIH5_9RHOB</name>
<gene>
    <name evidence="2" type="ORF">K3718_17180</name>
</gene>
<sequence length="354" mass="38965">MKVLFLTVRADLGGGPEHLYQLLKQRPKGIGAYVACPDDKPYHDRYCALLGPDRIIPLPHRAFSLGSLAATARFIRREGIDVLHSHGKGAGLYARMLGLWTGRPVVHTFHGLHTGEYSPLKIALYLRLEQLLGWGTQKAICVSEGEARLIREAGVIRSDKLAVIPNGIEIPETVTRPRWDGGMLRLLAVSRYDHQKNPDLLIDIAKALSGSLRFHLDVIGTGERMPQIQQRLNDEGLAQHVTLHGGVANPRDHFRRAHAFVSTSRWEGMPLAVLEAMSEALCVLATDVVGNADVIRDGETGRLFRTSDEAVRMLQGLTVEDCARLSAAARREAEQTYSADVMAAKTYQVYGVAG</sequence>
<organism evidence="2 3">
    <name type="scientific">Leisingera aquaemixtae</name>
    <dbReference type="NCBI Taxonomy" id="1396826"/>
    <lineage>
        <taxon>Bacteria</taxon>
        <taxon>Pseudomonadati</taxon>
        <taxon>Pseudomonadota</taxon>
        <taxon>Alphaproteobacteria</taxon>
        <taxon>Rhodobacterales</taxon>
        <taxon>Roseobacteraceae</taxon>
        <taxon>Leisingera</taxon>
    </lineage>
</organism>
<keyword evidence="2" id="KW-0328">Glycosyltransferase</keyword>
<evidence type="ECO:0000313" key="2">
    <source>
        <dbReference type="EMBL" id="UWQ41240.1"/>
    </source>
</evidence>